<feature type="signal peptide" evidence="1">
    <location>
        <begin position="1"/>
        <end position="23"/>
    </location>
</feature>
<proteinExistence type="predicted"/>
<reference evidence="2 3" key="1">
    <citation type="submission" date="2017-08" db="EMBL/GenBank/DDBJ databases">
        <authorList>
            <person name="de Groot N.N."/>
        </authorList>
    </citation>
    <scope>NUCLEOTIDE SEQUENCE [LARGE SCALE GENOMIC DNA]</scope>
    <source>
        <strain evidence="2 3">HM2</strain>
    </source>
</reference>
<evidence type="ECO:0000313" key="3">
    <source>
        <dbReference type="Proteomes" id="UP000255423"/>
    </source>
</evidence>
<dbReference type="AlphaFoldDB" id="A0A380S8M7"/>
<accession>A0A380S8M7</accession>
<dbReference type="InterPro" id="IPR011871">
    <property type="entry name" value="Fib_succ_major"/>
</dbReference>
<dbReference type="EMBL" id="UHJL01000003">
    <property type="protein sequence ID" value="SUQ24936.1"/>
    <property type="molecule type" value="Genomic_DNA"/>
</dbReference>
<protein>
    <submittedName>
        <fullName evidence="2">Major paralogous domain-containing protein</fullName>
    </submittedName>
</protein>
<name>A0A380S8M7_FIBSU</name>
<feature type="chain" id="PRO_5016590848" evidence="1">
    <location>
        <begin position="24"/>
        <end position="642"/>
    </location>
</feature>
<gene>
    <name evidence="2" type="ORF">SAMN05661053_2350</name>
</gene>
<evidence type="ECO:0000313" key="2">
    <source>
        <dbReference type="EMBL" id="SUQ24936.1"/>
    </source>
</evidence>
<dbReference type="NCBIfam" id="TIGR02145">
    <property type="entry name" value="Fib_succ_major"/>
    <property type="match status" value="1"/>
</dbReference>
<dbReference type="RefSeq" id="WP_181369097.1">
    <property type="nucleotide sequence ID" value="NZ_UHJL01000003.1"/>
</dbReference>
<dbReference type="Proteomes" id="UP000255423">
    <property type="component" value="Unassembled WGS sequence"/>
</dbReference>
<evidence type="ECO:0000256" key="1">
    <source>
        <dbReference type="SAM" id="SignalP"/>
    </source>
</evidence>
<organism evidence="2 3">
    <name type="scientific">Fibrobacter succinogenes</name>
    <name type="common">Bacteroides succinogenes</name>
    <dbReference type="NCBI Taxonomy" id="833"/>
    <lineage>
        <taxon>Bacteria</taxon>
        <taxon>Pseudomonadati</taxon>
        <taxon>Fibrobacterota</taxon>
        <taxon>Fibrobacteria</taxon>
        <taxon>Fibrobacterales</taxon>
        <taxon>Fibrobacteraceae</taxon>
        <taxon>Fibrobacter</taxon>
    </lineage>
</organism>
<dbReference type="PROSITE" id="PS51257">
    <property type="entry name" value="PROKAR_LIPOPROTEIN"/>
    <property type="match status" value="1"/>
</dbReference>
<sequence>MNYSKISGQFVCKMAMLLAFVFAACSETNSGNGVAGGTVEETGVYALSGRVGDVYPKLLKMVGGGMPTDSSEYEGFVFAAKGTIVTVYELDSLTLEKTGRSFVDTVDNDEGHFALENLTLNSPYVLIETLDSCYTKDCQERGVFYGANAVKLWRIEDVNFRMYPHVLSVLVNLRDIKEIGVSSLTTLKVPLLKKYFAEGESFADASEKAEDEILENLGIYEKLGRFERLSDEKSELAYVNELIRIRNSAMGDSIVRLEVEERDPALIFAAPPSVFVGRGEMLEQYYFNSKKMIDYKVGYLARVDGLGRCTENRENEVGKLKTLYHGKGSAVCRSGKWTLGFKTIEHSNGTMTDERDGKTYKTVTYNWGDVSQTWMAENLDFTDTTSLNVDSSLRANLIGNMDCYRSGLFNDEVDCGIYGHKYRWKAAMNIGTDDIKMISVDSLGDTTFFVKECLDVYADGSSGVGSHVFELRKSCDTLIAKFNSDNSLLLRTWKWNYSDFVTPSNRSAYQGICPDGWSIPTFDDWNTLFENMGRQYGVERYEVIPALYDAVATGFDLKGYIDLAYDDESRFVLMYGWDYANAFHVVDTSSYKIDFFNAGGRADFGFGTSARHGFVERTKEAPHGYTHPYGPYIFAAVRCIKN</sequence>
<keyword evidence="1" id="KW-0732">Signal</keyword>